<organism evidence="2">
    <name type="scientific">freshwater metagenome</name>
    <dbReference type="NCBI Taxonomy" id="449393"/>
    <lineage>
        <taxon>unclassified sequences</taxon>
        <taxon>metagenomes</taxon>
        <taxon>ecological metagenomes</taxon>
    </lineage>
</organism>
<proteinExistence type="inferred from homology"/>
<dbReference type="AlphaFoldDB" id="A0A6J6T9T1"/>
<sequence length="101" mass="11065">MSQIEVSHGCYGGEVDEETLSQRELRNRSGEVLRRVAAGESFVLTNNGVPVGRLVPLDEPEPPITFDRPATRVGGWAELVGPPLEGVDLQATLQELREDRV</sequence>
<dbReference type="InterPro" id="IPR006442">
    <property type="entry name" value="Antitoxin_Phd/YefM"/>
</dbReference>
<dbReference type="SUPFAM" id="SSF143120">
    <property type="entry name" value="YefM-like"/>
    <property type="match status" value="1"/>
</dbReference>
<dbReference type="NCBIfam" id="TIGR01552">
    <property type="entry name" value="phd_fam"/>
    <property type="match status" value="1"/>
</dbReference>
<evidence type="ECO:0000256" key="1">
    <source>
        <dbReference type="ARBA" id="ARBA00009981"/>
    </source>
</evidence>
<evidence type="ECO:0000313" key="2">
    <source>
        <dbReference type="EMBL" id="CAB4743527.1"/>
    </source>
</evidence>
<dbReference type="EMBL" id="CAEZYQ010000010">
    <property type="protein sequence ID" value="CAB4743527.1"/>
    <property type="molecule type" value="Genomic_DNA"/>
</dbReference>
<name>A0A6J6T9T1_9ZZZZ</name>
<dbReference type="Gene3D" id="3.40.1620.10">
    <property type="entry name" value="YefM-like domain"/>
    <property type="match status" value="1"/>
</dbReference>
<dbReference type="InterPro" id="IPR036165">
    <property type="entry name" value="YefM-like_sf"/>
</dbReference>
<protein>
    <submittedName>
        <fullName evidence="2">Unannotated protein</fullName>
    </submittedName>
</protein>
<dbReference type="Pfam" id="PF02604">
    <property type="entry name" value="PhdYeFM_antitox"/>
    <property type="match status" value="1"/>
</dbReference>
<reference evidence="2" key="1">
    <citation type="submission" date="2020-05" db="EMBL/GenBank/DDBJ databases">
        <authorList>
            <person name="Chiriac C."/>
            <person name="Salcher M."/>
            <person name="Ghai R."/>
            <person name="Kavagutti S V."/>
        </authorList>
    </citation>
    <scope>NUCLEOTIDE SEQUENCE</scope>
</reference>
<comment type="similarity">
    <text evidence="1">Belongs to the phD/YefM antitoxin family.</text>
</comment>
<accession>A0A6J6T9T1</accession>
<gene>
    <name evidence="2" type="ORF">UFOPK2761_01496</name>
</gene>